<dbReference type="GO" id="GO:0016757">
    <property type="term" value="F:glycosyltransferase activity"/>
    <property type="evidence" value="ECO:0007669"/>
    <property type="project" value="InterPro"/>
</dbReference>
<dbReference type="Gene3D" id="3.40.50.2000">
    <property type="entry name" value="Glycogen Phosphorylase B"/>
    <property type="match status" value="2"/>
</dbReference>
<evidence type="ECO:0000313" key="4">
    <source>
        <dbReference type="EMBL" id="CAB4547394.1"/>
    </source>
</evidence>
<dbReference type="SUPFAM" id="SSF58113">
    <property type="entry name" value="Apolipoprotein A-I"/>
    <property type="match status" value="1"/>
</dbReference>
<protein>
    <submittedName>
        <fullName evidence="4">Unannotated protein</fullName>
    </submittedName>
</protein>
<evidence type="ECO:0000259" key="3">
    <source>
        <dbReference type="Pfam" id="PF13439"/>
    </source>
</evidence>
<accession>A0A6J6C8D3</accession>
<feature type="domain" description="Glycosyltransferase subfamily 4-like N-terminal" evidence="3">
    <location>
        <begin position="26"/>
        <end position="207"/>
    </location>
</feature>
<dbReference type="Gene3D" id="1.20.120.20">
    <property type="entry name" value="Apolipoprotein"/>
    <property type="match status" value="1"/>
</dbReference>
<gene>
    <name evidence="4" type="ORF">UFOPK1561_00017</name>
</gene>
<dbReference type="InterPro" id="IPR001296">
    <property type="entry name" value="Glyco_trans_1"/>
</dbReference>
<dbReference type="PANTHER" id="PTHR45947">
    <property type="entry name" value="SULFOQUINOVOSYL TRANSFERASE SQD2"/>
    <property type="match status" value="1"/>
</dbReference>
<feature type="domain" description="Glycosyl transferase family 1" evidence="2">
    <location>
        <begin position="214"/>
        <end position="371"/>
    </location>
</feature>
<evidence type="ECO:0000256" key="1">
    <source>
        <dbReference type="SAM" id="MobiDB-lite"/>
    </source>
</evidence>
<feature type="compositionally biased region" description="Basic and acidic residues" evidence="1">
    <location>
        <begin position="485"/>
        <end position="498"/>
    </location>
</feature>
<evidence type="ECO:0000259" key="2">
    <source>
        <dbReference type="Pfam" id="PF00534"/>
    </source>
</evidence>
<proteinExistence type="predicted"/>
<dbReference type="AlphaFoldDB" id="A0A6J6C8D3"/>
<dbReference type="InterPro" id="IPR050194">
    <property type="entry name" value="Glycosyltransferase_grp1"/>
</dbReference>
<dbReference type="Pfam" id="PF00534">
    <property type="entry name" value="Glycos_transf_1"/>
    <property type="match status" value="1"/>
</dbReference>
<dbReference type="SUPFAM" id="SSF53756">
    <property type="entry name" value="UDP-Glycosyltransferase/glycogen phosphorylase"/>
    <property type="match status" value="1"/>
</dbReference>
<dbReference type="PANTHER" id="PTHR45947:SF3">
    <property type="entry name" value="SULFOQUINOVOSYL TRANSFERASE SQD2"/>
    <property type="match status" value="1"/>
</dbReference>
<feature type="region of interest" description="Disordered" evidence="1">
    <location>
        <begin position="475"/>
        <end position="498"/>
    </location>
</feature>
<organism evidence="4">
    <name type="scientific">freshwater metagenome</name>
    <dbReference type="NCBI Taxonomy" id="449393"/>
    <lineage>
        <taxon>unclassified sequences</taxon>
        <taxon>metagenomes</taxon>
        <taxon>ecological metagenomes</taxon>
    </lineage>
</organism>
<reference evidence="4" key="1">
    <citation type="submission" date="2020-05" db="EMBL/GenBank/DDBJ databases">
        <authorList>
            <person name="Chiriac C."/>
            <person name="Salcher M."/>
            <person name="Ghai R."/>
            <person name="Kavagutti S V."/>
        </authorList>
    </citation>
    <scope>NUCLEOTIDE SEQUENCE</scope>
</reference>
<dbReference type="InterPro" id="IPR028098">
    <property type="entry name" value="Glyco_trans_4-like_N"/>
</dbReference>
<sequence>MTSNNESVATQPLTIVIGCDTFPPHINGAARFAERLASGLARHGHNVHIITSAFDKNFGKFTEIHDGQSMTVHRIKSYRIPQHKSLRYVWPFTLKSKTDKILKDLNPDVVHIQSHLIMGRYLIQSAKQQGIRLLATNHVMPENLIKYTVIIPKFLENFVMRMAWRDAGRILSQVDFITTPTRRAADLLEKAAGLKDVLAISCGIDASKFANDTPTTNHEPRILFLGRLDYEKHIHNLLKAVALLPKSLNTQVEIVGDGGEKKTLEALAKELGIDHQVKFLGHITEEELPLAYERATLFAMPSIAELQSIATMEAMASGRPVVAANAMALPHLVHDGDNGYLFEPDNVQEFAQKLEQVLTADQKELDRLSENSLYLIQSHDIERTIIIFEGLYRGDAESDRTSDDNQASYSRVIGVLPESMQKRVLEFRQRARALREAASERSEDLREEVRDRLEDLRDEVVERTKAVNTKVKETAKNTAQRAKKVVRDATDRLKNDEE</sequence>
<dbReference type="EMBL" id="CAEZSZ010000001">
    <property type="protein sequence ID" value="CAB4547394.1"/>
    <property type="molecule type" value="Genomic_DNA"/>
</dbReference>
<dbReference type="Pfam" id="PF13439">
    <property type="entry name" value="Glyco_transf_4"/>
    <property type="match status" value="1"/>
</dbReference>
<name>A0A6J6C8D3_9ZZZZ</name>